<evidence type="ECO:0000313" key="6">
    <source>
        <dbReference type="EMBL" id="EIM07195.1"/>
    </source>
</evidence>
<keyword evidence="2" id="KW-0378">Hydrolase</keyword>
<dbReference type="Proteomes" id="UP000004725">
    <property type="component" value="Unassembled WGS sequence"/>
</dbReference>
<name>A0A1C7DGD2_9BACL</name>
<dbReference type="CDD" id="cd03884">
    <property type="entry name" value="M20_bAS"/>
    <property type="match status" value="1"/>
</dbReference>
<feature type="binding site" evidence="3">
    <location>
        <position position="213"/>
    </location>
    <ligand>
        <name>Zn(2+)</name>
        <dbReference type="ChEBI" id="CHEBI:29105"/>
        <label>1</label>
    </ligand>
</feature>
<dbReference type="NCBIfam" id="TIGR01879">
    <property type="entry name" value="hydantase"/>
    <property type="match status" value="1"/>
</dbReference>
<evidence type="ECO:0000313" key="7">
    <source>
        <dbReference type="Proteomes" id="UP000004725"/>
    </source>
</evidence>
<dbReference type="PIRSF" id="PIRSF001235">
    <property type="entry name" value="Amidase_carbamoylase"/>
    <property type="match status" value="1"/>
</dbReference>
<evidence type="ECO:0000256" key="1">
    <source>
        <dbReference type="ARBA" id="ARBA00006153"/>
    </source>
</evidence>
<proteinExistence type="inferred from homology"/>
<evidence type="ECO:0000259" key="4">
    <source>
        <dbReference type="Pfam" id="PF07687"/>
    </source>
</evidence>
<dbReference type="AlphaFoldDB" id="A0A1C7DGD2"/>
<feature type="domain" description="Peptidase M20 dimerisation" evidence="4">
    <location>
        <begin position="232"/>
        <end position="336"/>
    </location>
</feature>
<sequence>MPVNHNNPLYEELMKDYDNTLDHSGIHGERIARRLFELSQIGFIQVGGVKRPGFSNEEKEAKTLVKKWMADAGLTVSEDGAGNITARLKGKNSGRAIASGSHVDSVPNGGNFDGPLGVLSALEVVESWKETGYIPEKPYEVIIFSDEEGSRFNSGLTGSQAMTGAISEQEMSQLRDYNGETLEQVLAHYGSTLEAFKAAKRNINELELFVEVHIEQGKKLEKANQSVGIVTGIAGPAWLEVEFIGEAGHAGNTPMIGRKDSLVAAAEFLQSIPEFPKGISDTAVATVGKLDVFPNGANVIPEKVRMLVDIRDIKEEPRDRLIDQLVEQAEKIAAKHDIPSNIKLNTRIKPVPIAEDLQKRLAASLEKFGITPTYIPSGAGHDAMNLGRFIPVAMLFVKSKDGISHNPKEWSSLNDCVTGIHVLKDFIEDAMEK</sequence>
<accession>A0A1C7DGD2</accession>
<dbReference type="NCBIfam" id="NF006771">
    <property type="entry name" value="PRK09290.1-5"/>
    <property type="match status" value="1"/>
</dbReference>
<feature type="binding site" evidence="3">
    <location>
        <position position="113"/>
    </location>
    <ligand>
        <name>Zn(2+)</name>
        <dbReference type="ChEBI" id="CHEBI:29105"/>
        <label>2</label>
    </ligand>
</feature>
<feature type="binding site" evidence="3">
    <location>
        <position position="148"/>
    </location>
    <ligand>
        <name>Zn(2+)</name>
        <dbReference type="ChEBI" id="CHEBI:29105"/>
        <label>2</label>
    </ligand>
</feature>
<evidence type="ECO:0000256" key="3">
    <source>
        <dbReference type="PIRSR" id="PIRSR001235-1"/>
    </source>
</evidence>
<keyword evidence="3" id="KW-0862">Zinc</keyword>
<dbReference type="RefSeq" id="WP_006829474.1">
    <property type="nucleotide sequence ID" value="NZ_AJYB01000020.1"/>
</dbReference>
<dbReference type="EMBL" id="AJYB01000020">
    <property type="protein sequence ID" value="EIM07195.1"/>
    <property type="molecule type" value="Genomic_DNA"/>
</dbReference>
<gene>
    <name evidence="6" type="ORF">A1A1_07352</name>
    <name evidence="5" type="ORF">BBH88_08200</name>
</gene>
<feature type="binding site" evidence="3">
    <location>
        <position position="405"/>
    </location>
    <ligand>
        <name>Zn(2+)</name>
        <dbReference type="ChEBI" id="CHEBI:29105"/>
        <label>2</label>
    </ligand>
</feature>
<dbReference type="GO" id="GO:0016813">
    <property type="term" value="F:hydrolase activity, acting on carbon-nitrogen (but not peptide) bonds, in linear amidines"/>
    <property type="evidence" value="ECO:0007669"/>
    <property type="project" value="InterPro"/>
</dbReference>
<dbReference type="SUPFAM" id="SSF55031">
    <property type="entry name" value="Bacterial exopeptidase dimerisation domain"/>
    <property type="match status" value="1"/>
</dbReference>
<reference evidence="6 7" key="1">
    <citation type="journal article" date="2012" name="J. Bacteriol.">
        <title>Genome Sequence of the Antarctic Psychrophile Bacterium Planococcus antarcticus DSM 14505.</title>
        <authorList>
            <person name="Margolles A."/>
            <person name="Gueimonde M."/>
            <person name="Sanchez B."/>
        </authorList>
    </citation>
    <scope>NUCLEOTIDE SEQUENCE [LARGE SCALE GENOMIC DNA]</scope>
    <source>
        <strain evidence="6 7">DSM 14505</strain>
    </source>
</reference>
<protein>
    <submittedName>
        <fullName evidence="6">Allantoate amidohydrolase</fullName>
    </submittedName>
</protein>
<dbReference type="InterPro" id="IPR036264">
    <property type="entry name" value="Bact_exopeptidase_dim_dom"/>
</dbReference>
<dbReference type="Pfam" id="PF07687">
    <property type="entry name" value="M20_dimer"/>
    <property type="match status" value="1"/>
</dbReference>
<dbReference type="Gene3D" id="3.40.630.10">
    <property type="entry name" value="Zn peptidases"/>
    <property type="match status" value="1"/>
</dbReference>
<dbReference type="Proteomes" id="UP000092661">
    <property type="component" value="Chromosome"/>
</dbReference>
<comment type="similarity">
    <text evidence="1">Belongs to the peptidase M20 family.</text>
</comment>
<feature type="binding site" evidence="3">
    <location>
        <position position="113"/>
    </location>
    <ligand>
        <name>Zn(2+)</name>
        <dbReference type="ChEBI" id="CHEBI:29105"/>
        <label>1</label>
    </ligand>
</feature>
<keyword evidence="3" id="KW-0479">Metal-binding</keyword>
<dbReference type="InterPro" id="IPR011650">
    <property type="entry name" value="Peptidase_M20_dimer"/>
</dbReference>
<dbReference type="EMBL" id="CP016534">
    <property type="protein sequence ID" value="ANU10283.1"/>
    <property type="molecule type" value="Genomic_DNA"/>
</dbReference>
<reference evidence="8" key="2">
    <citation type="submission" date="2016-07" db="EMBL/GenBank/DDBJ databases">
        <authorList>
            <person name="See-Too W.S."/>
        </authorList>
    </citation>
    <scope>NUCLEOTIDE SEQUENCE [LARGE SCALE GENOMIC DNA]</scope>
    <source>
        <strain evidence="8">DSM 14505</strain>
    </source>
</reference>
<dbReference type="KEGG" id="pana:BBH88_08200"/>
<dbReference type="PANTHER" id="PTHR32494">
    <property type="entry name" value="ALLANTOATE DEIMINASE-RELATED"/>
    <property type="match status" value="1"/>
</dbReference>
<dbReference type="Pfam" id="PF01546">
    <property type="entry name" value="Peptidase_M20"/>
    <property type="match status" value="1"/>
</dbReference>
<evidence type="ECO:0000256" key="2">
    <source>
        <dbReference type="ARBA" id="ARBA00022801"/>
    </source>
</evidence>
<dbReference type="eggNOG" id="COG0624">
    <property type="taxonomic scope" value="Bacteria"/>
</dbReference>
<dbReference type="GO" id="GO:0046872">
    <property type="term" value="F:metal ion binding"/>
    <property type="evidence" value="ECO:0007669"/>
    <property type="project" value="UniProtKB-KW"/>
</dbReference>
<dbReference type="Gene3D" id="3.30.70.360">
    <property type="match status" value="1"/>
</dbReference>
<evidence type="ECO:0000313" key="5">
    <source>
        <dbReference type="EMBL" id="ANU10283.1"/>
    </source>
</evidence>
<dbReference type="InterPro" id="IPR010158">
    <property type="entry name" value="Amidase_Cbmase"/>
</dbReference>
<reference evidence="5" key="3">
    <citation type="submission" date="2016-10" db="EMBL/GenBank/DDBJ databases">
        <authorList>
            <person name="See-Too W.S."/>
        </authorList>
    </citation>
    <scope>NUCLEOTIDE SEQUENCE</scope>
    <source>
        <strain evidence="5">DSM 14505</strain>
    </source>
</reference>
<dbReference type="SUPFAM" id="SSF53187">
    <property type="entry name" value="Zn-dependent exopeptidases"/>
    <property type="match status" value="1"/>
</dbReference>
<evidence type="ECO:0000313" key="8">
    <source>
        <dbReference type="Proteomes" id="UP000092661"/>
    </source>
</evidence>
<comment type="cofactor">
    <cofactor evidence="3">
        <name>Zn(2+)</name>
        <dbReference type="ChEBI" id="CHEBI:29105"/>
    </cofactor>
    <text evidence="3">Binds 2 Zn(2+) ions per subunit.</text>
</comment>
<dbReference type="OrthoDB" id="9808195at2"/>
<dbReference type="PANTHER" id="PTHR32494:SF5">
    <property type="entry name" value="ALLANTOATE AMIDOHYDROLASE"/>
    <property type="match status" value="1"/>
</dbReference>
<dbReference type="InterPro" id="IPR002933">
    <property type="entry name" value="Peptidase_M20"/>
</dbReference>
<organism evidence="6 7">
    <name type="scientific">Planococcus antarcticus DSM 14505</name>
    <dbReference type="NCBI Taxonomy" id="1185653"/>
    <lineage>
        <taxon>Bacteria</taxon>
        <taxon>Bacillati</taxon>
        <taxon>Bacillota</taxon>
        <taxon>Bacilli</taxon>
        <taxon>Bacillales</taxon>
        <taxon>Caryophanaceae</taxon>
        <taxon>Planococcus</taxon>
    </lineage>
</organism>
<keyword evidence="8" id="KW-1185">Reference proteome</keyword>
<feature type="binding site" evidence="3">
    <location>
        <position position="102"/>
    </location>
    <ligand>
        <name>Zn(2+)</name>
        <dbReference type="ChEBI" id="CHEBI:29105"/>
        <label>1</label>
    </ligand>
</feature>